<dbReference type="EMBL" id="CYTW01000001">
    <property type="protein sequence ID" value="CUJ90131.1"/>
    <property type="molecule type" value="Genomic_DNA"/>
</dbReference>
<evidence type="ECO:0008006" key="3">
    <source>
        <dbReference type="Google" id="ProtNLM"/>
    </source>
</evidence>
<dbReference type="STRING" id="1715693.PH7735_01198"/>
<dbReference type="Proteomes" id="UP000051870">
    <property type="component" value="Unassembled WGS sequence"/>
</dbReference>
<proteinExistence type="predicted"/>
<organism evidence="1 2">
    <name type="scientific">Shimia thalassica</name>
    <dbReference type="NCBI Taxonomy" id="1715693"/>
    <lineage>
        <taxon>Bacteria</taxon>
        <taxon>Pseudomonadati</taxon>
        <taxon>Pseudomonadota</taxon>
        <taxon>Alphaproteobacteria</taxon>
        <taxon>Rhodobacterales</taxon>
        <taxon>Roseobacteraceae</taxon>
    </lineage>
</organism>
<reference evidence="2" key="1">
    <citation type="submission" date="2015-09" db="EMBL/GenBank/DDBJ databases">
        <authorList>
            <person name="Rodrigo-Torres Lidia"/>
            <person name="Arahal R.David."/>
        </authorList>
    </citation>
    <scope>NUCLEOTIDE SEQUENCE [LARGE SCALE GENOMIC DNA]</scope>
    <source>
        <strain evidence="2">CECT 7735</strain>
    </source>
</reference>
<gene>
    <name evidence="1" type="ORF">PH7735_01198</name>
</gene>
<evidence type="ECO:0000313" key="1">
    <source>
        <dbReference type="EMBL" id="CUJ90131.1"/>
    </source>
</evidence>
<dbReference type="AlphaFoldDB" id="A0A0P1ICY9"/>
<sequence length="182" mass="20050">MKLFLIILLVLLALSILRPGFGFKSQRPSHYGGTAPEFDMKTHLSGPIISEGMIHDLRGRMVSRFVAEMHGTWDGNTGTLAENFTYANGGTQQRLWNLTLKEDGHFTATADDIIGLAKGQVSGATLSMTYRIRLPENAGGHVLDVTDWLYLMENGTLLNRSELRKFGIKVAELTATMRPAGN</sequence>
<keyword evidence="2" id="KW-1185">Reference proteome</keyword>
<dbReference type="RefSeq" id="WP_058310352.1">
    <property type="nucleotide sequence ID" value="NZ_CYTW01000001.1"/>
</dbReference>
<dbReference type="InterPro" id="IPR024409">
    <property type="entry name" value="DUF3833"/>
</dbReference>
<accession>A0A0P1ICY9</accession>
<dbReference type="Pfam" id="PF12915">
    <property type="entry name" value="DUF3833"/>
    <property type="match status" value="1"/>
</dbReference>
<dbReference type="GeneID" id="83880261"/>
<protein>
    <recommendedName>
        <fullName evidence="3">DUF3833 domain-containing protein</fullName>
    </recommendedName>
</protein>
<evidence type="ECO:0000313" key="2">
    <source>
        <dbReference type="Proteomes" id="UP000051870"/>
    </source>
</evidence>
<name>A0A0P1ICY9_9RHOB</name>